<dbReference type="InterPro" id="IPR000515">
    <property type="entry name" value="MetI-like"/>
</dbReference>
<feature type="transmembrane region" description="Helical" evidence="7">
    <location>
        <begin position="111"/>
        <end position="131"/>
    </location>
</feature>
<feature type="transmembrane region" description="Helical" evidence="7">
    <location>
        <begin position="184"/>
        <end position="206"/>
    </location>
</feature>
<evidence type="ECO:0000256" key="4">
    <source>
        <dbReference type="ARBA" id="ARBA00022692"/>
    </source>
</evidence>
<dbReference type="PANTHER" id="PTHR43744">
    <property type="entry name" value="ABC TRANSPORTER PERMEASE PROTEIN MG189-RELATED-RELATED"/>
    <property type="match status" value="1"/>
</dbReference>
<dbReference type="PROSITE" id="PS50928">
    <property type="entry name" value="ABC_TM1"/>
    <property type="match status" value="1"/>
</dbReference>
<dbReference type="CDD" id="cd06261">
    <property type="entry name" value="TM_PBP2"/>
    <property type="match status" value="1"/>
</dbReference>
<evidence type="ECO:0000259" key="8">
    <source>
        <dbReference type="PROSITE" id="PS50928"/>
    </source>
</evidence>
<organism evidence="9 10">
    <name type="scientific">Paenibacillus auburnensis</name>
    <dbReference type="NCBI Taxonomy" id="2905649"/>
    <lineage>
        <taxon>Bacteria</taxon>
        <taxon>Bacillati</taxon>
        <taxon>Bacillota</taxon>
        <taxon>Bacilli</taxon>
        <taxon>Bacillales</taxon>
        <taxon>Paenibacillaceae</taxon>
        <taxon>Paenibacillus</taxon>
    </lineage>
</organism>
<feature type="domain" description="ABC transmembrane type-1" evidence="8">
    <location>
        <begin position="76"/>
        <end position="276"/>
    </location>
</feature>
<evidence type="ECO:0000256" key="5">
    <source>
        <dbReference type="ARBA" id="ARBA00022989"/>
    </source>
</evidence>
<keyword evidence="6 7" id="KW-0472">Membrane</keyword>
<feature type="transmembrane region" description="Helical" evidence="7">
    <location>
        <begin position="12"/>
        <end position="35"/>
    </location>
</feature>
<evidence type="ECO:0000313" key="9">
    <source>
        <dbReference type="EMBL" id="CAH1208343.1"/>
    </source>
</evidence>
<evidence type="ECO:0000256" key="2">
    <source>
        <dbReference type="ARBA" id="ARBA00022448"/>
    </source>
</evidence>
<dbReference type="Pfam" id="PF00528">
    <property type="entry name" value="BPD_transp_1"/>
    <property type="match status" value="1"/>
</dbReference>
<comment type="similarity">
    <text evidence="7">Belongs to the binding-protein-dependent transport system permease family.</text>
</comment>
<name>A0ABN8GLM9_9BACL</name>
<reference evidence="9" key="1">
    <citation type="submission" date="2022-01" db="EMBL/GenBank/DDBJ databases">
        <authorList>
            <person name="Criscuolo A."/>
        </authorList>
    </citation>
    <scope>NUCLEOTIDE SEQUENCE</scope>
    <source>
        <strain evidence="9">CIP111892</strain>
    </source>
</reference>
<feature type="transmembrane region" description="Helical" evidence="7">
    <location>
        <begin position="143"/>
        <end position="163"/>
    </location>
</feature>
<dbReference type="Gene3D" id="1.10.3720.10">
    <property type="entry name" value="MetI-like"/>
    <property type="match status" value="1"/>
</dbReference>
<comment type="subcellular location">
    <subcellularLocation>
        <location evidence="1 7">Cell membrane</location>
        <topology evidence="1 7">Multi-pass membrane protein</topology>
    </subcellularLocation>
</comment>
<evidence type="ECO:0000256" key="3">
    <source>
        <dbReference type="ARBA" id="ARBA00022475"/>
    </source>
</evidence>
<comment type="caution">
    <text evidence="9">The sequence shown here is derived from an EMBL/GenBank/DDBJ whole genome shotgun (WGS) entry which is preliminary data.</text>
</comment>
<gene>
    <name evidence="9" type="ORF">PAECIP111892_03093</name>
</gene>
<dbReference type="SUPFAM" id="SSF161098">
    <property type="entry name" value="MetI-like"/>
    <property type="match status" value="1"/>
</dbReference>
<protein>
    <recommendedName>
        <fullName evidence="8">ABC transmembrane type-1 domain-containing protein</fullName>
    </recommendedName>
</protein>
<evidence type="ECO:0000313" key="10">
    <source>
        <dbReference type="Proteomes" id="UP000838324"/>
    </source>
</evidence>
<evidence type="ECO:0000256" key="7">
    <source>
        <dbReference type="RuleBase" id="RU363032"/>
    </source>
</evidence>
<evidence type="ECO:0000256" key="6">
    <source>
        <dbReference type="ARBA" id="ARBA00023136"/>
    </source>
</evidence>
<sequence>MKIRRSTGEIIFDTANFIMLAIFMAICAYPMIYVFNSSISDPQQMLMNRSFMLWPQGFSLEGYKQVLTNEKIFTGYLNTLFYVIVGTLANLLMTSIAAYGLSRPDLYGKGLFMKLIIFTMLFGGGMIPSFLLVQNLGLVDTRLALIIPGLISTFYLIIMKTNFESIPKEMVESAKLDGANDFQILFRIFIPVSKAVLAVITLYYAVDHWNDYMGPLLYLRSQDLYPIQIVLRDILLTNSMESMGPGADTGFAFSENLKYATIIVSTLPIMLVYPFIQKYFVQGSLLGAVKQ</sequence>
<dbReference type="Proteomes" id="UP000838324">
    <property type="component" value="Unassembled WGS sequence"/>
</dbReference>
<keyword evidence="5 7" id="KW-1133">Transmembrane helix</keyword>
<keyword evidence="4 7" id="KW-0812">Transmembrane</keyword>
<dbReference type="EMBL" id="CAKMMG010000003">
    <property type="protein sequence ID" value="CAH1208343.1"/>
    <property type="molecule type" value="Genomic_DNA"/>
</dbReference>
<keyword evidence="2 7" id="KW-0813">Transport</keyword>
<proteinExistence type="inferred from homology"/>
<dbReference type="InterPro" id="IPR035906">
    <property type="entry name" value="MetI-like_sf"/>
</dbReference>
<dbReference type="PANTHER" id="PTHR43744:SF9">
    <property type="entry name" value="POLYGALACTURONAN_RHAMNOGALACTURONAN TRANSPORT SYSTEM PERMEASE PROTEIN YTCP"/>
    <property type="match status" value="1"/>
</dbReference>
<evidence type="ECO:0000256" key="1">
    <source>
        <dbReference type="ARBA" id="ARBA00004651"/>
    </source>
</evidence>
<keyword evidence="3" id="KW-1003">Cell membrane</keyword>
<feature type="transmembrane region" description="Helical" evidence="7">
    <location>
        <begin position="79"/>
        <end position="99"/>
    </location>
</feature>
<keyword evidence="10" id="KW-1185">Reference proteome</keyword>
<accession>A0ABN8GLM9</accession>
<feature type="transmembrane region" description="Helical" evidence="7">
    <location>
        <begin position="259"/>
        <end position="276"/>
    </location>
</feature>